<dbReference type="InterPro" id="IPR045652">
    <property type="entry name" value="DUF6397"/>
</dbReference>
<keyword evidence="3" id="KW-1185">Reference proteome</keyword>
<evidence type="ECO:0000313" key="3">
    <source>
        <dbReference type="Proteomes" id="UP001501000"/>
    </source>
</evidence>
<organism evidence="2 3">
    <name type="scientific">Streptomyces gulbargensis</name>
    <dbReference type="NCBI Taxonomy" id="364901"/>
    <lineage>
        <taxon>Bacteria</taxon>
        <taxon>Bacillati</taxon>
        <taxon>Actinomycetota</taxon>
        <taxon>Actinomycetes</taxon>
        <taxon>Kitasatosporales</taxon>
        <taxon>Streptomycetaceae</taxon>
        <taxon>Streptomyces</taxon>
    </lineage>
</organism>
<dbReference type="RefSeq" id="WP_345277813.1">
    <property type="nucleotide sequence ID" value="NZ_BAABAJ010000001.1"/>
</dbReference>
<feature type="region of interest" description="Disordered" evidence="1">
    <location>
        <begin position="213"/>
        <end position="232"/>
    </location>
</feature>
<evidence type="ECO:0000256" key="1">
    <source>
        <dbReference type="SAM" id="MobiDB-lite"/>
    </source>
</evidence>
<dbReference type="Proteomes" id="UP001501000">
    <property type="component" value="Unassembled WGS sequence"/>
</dbReference>
<evidence type="ECO:0000313" key="2">
    <source>
        <dbReference type="EMBL" id="GAA3895985.1"/>
    </source>
</evidence>
<sequence length="399" mass="42773">MTGEESGIRTVTAAQAARQLELRRDEFRLAAQLGLVRTVAHGAASGTGVSVGGRAAVGAGPPERGRVEVSELDRLKGAPDFPGGLRERVRAVGTREAAALLSVTPERFTKLARTGHVSPVRFYLNRHRAVVWLYLAGEVSEFARAHPGLLTGRLPPDVRERLAAGEDSRPRNWRSRRLSLLLRATTDLWERAAAIASLLDPDELPALVADPHERSHLDRLRPAPPSTGLPASPTAREIVEHLSLADRADEILWLRSALADALTEARTAAPLAGLPAPMPESWPTGVRDPFPAESLSWAVRARVLTPPPTGSVPRAVPRTVLPSGAMPEPARAVTPPETVPLPAPSAPTPPAAPPPAGGARARTRPPGRRAGSRWRELLRRRGAKARVGERGWGRPSAWP</sequence>
<dbReference type="Pfam" id="PF19934">
    <property type="entry name" value="DUF6397"/>
    <property type="match status" value="1"/>
</dbReference>
<reference evidence="3" key="1">
    <citation type="journal article" date="2019" name="Int. J. Syst. Evol. Microbiol.">
        <title>The Global Catalogue of Microorganisms (GCM) 10K type strain sequencing project: providing services to taxonomists for standard genome sequencing and annotation.</title>
        <authorList>
            <consortium name="The Broad Institute Genomics Platform"/>
            <consortium name="The Broad Institute Genome Sequencing Center for Infectious Disease"/>
            <person name="Wu L."/>
            <person name="Ma J."/>
        </authorList>
    </citation>
    <scope>NUCLEOTIDE SEQUENCE [LARGE SCALE GENOMIC DNA]</scope>
    <source>
        <strain evidence="3">JCM 16956</strain>
    </source>
</reference>
<evidence type="ECO:0008006" key="4">
    <source>
        <dbReference type="Google" id="ProtNLM"/>
    </source>
</evidence>
<feature type="compositionally biased region" description="Pro residues" evidence="1">
    <location>
        <begin position="337"/>
        <end position="356"/>
    </location>
</feature>
<gene>
    <name evidence="2" type="ORF">GCM10022244_02460</name>
</gene>
<comment type="caution">
    <text evidence="2">The sequence shown here is derived from an EMBL/GenBank/DDBJ whole genome shotgun (WGS) entry which is preliminary data.</text>
</comment>
<feature type="compositionally biased region" description="Basic residues" evidence="1">
    <location>
        <begin position="361"/>
        <end position="372"/>
    </location>
</feature>
<name>A0ABP7L8S3_9ACTN</name>
<proteinExistence type="predicted"/>
<feature type="region of interest" description="Disordered" evidence="1">
    <location>
        <begin position="322"/>
        <end position="399"/>
    </location>
</feature>
<protein>
    <recommendedName>
        <fullName evidence="4">DNA-binding protein</fullName>
    </recommendedName>
</protein>
<accession>A0ABP7L8S3</accession>
<dbReference type="EMBL" id="BAABAJ010000001">
    <property type="protein sequence ID" value="GAA3895985.1"/>
    <property type="molecule type" value="Genomic_DNA"/>
</dbReference>